<evidence type="ECO:0000313" key="2">
    <source>
        <dbReference type="Proteomes" id="UP000248857"/>
    </source>
</evidence>
<reference evidence="1 2" key="1">
    <citation type="journal article" date="2018" name="Sci. Rep.">
        <title>A novel species of the marine cyanobacterium Acaryochloris with a unique pigment content and lifestyle.</title>
        <authorList>
            <person name="Partensky F."/>
            <person name="Six C."/>
            <person name="Ratin M."/>
            <person name="Garczarek L."/>
            <person name="Vaulot D."/>
            <person name="Probert I."/>
            <person name="Calteau A."/>
            <person name="Gourvil P."/>
            <person name="Marie D."/>
            <person name="Grebert T."/>
            <person name="Bouchier C."/>
            <person name="Le Panse S."/>
            <person name="Gachenot M."/>
            <person name="Rodriguez F."/>
            <person name="Garrido J.L."/>
        </authorList>
    </citation>
    <scope>NUCLEOTIDE SEQUENCE [LARGE SCALE GENOMIC DNA]</scope>
    <source>
        <strain evidence="1 2">RCC1774</strain>
    </source>
</reference>
<dbReference type="EMBL" id="PQWO01000001">
    <property type="protein sequence ID" value="PZD75329.1"/>
    <property type="molecule type" value="Genomic_DNA"/>
</dbReference>
<evidence type="ECO:0000313" key="1">
    <source>
        <dbReference type="EMBL" id="PZD75329.1"/>
    </source>
</evidence>
<accession>A0A2W1JPU5</accession>
<keyword evidence="2" id="KW-1185">Reference proteome</keyword>
<comment type="caution">
    <text evidence="1">The sequence shown here is derived from an EMBL/GenBank/DDBJ whole genome shotgun (WGS) entry which is preliminary data.</text>
</comment>
<gene>
    <name evidence="1" type="ORF">C1752_00474</name>
</gene>
<organism evidence="1 2">
    <name type="scientific">Acaryochloris thomasi RCC1774</name>
    <dbReference type="NCBI Taxonomy" id="1764569"/>
    <lineage>
        <taxon>Bacteria</taxon>
        <taxon>Bacillati</taxon>
        <taxon>Cyanobacteriota</taxon>
        <taxon>Cyanophyceae</taxon>
        <taxon>Acaryochloridales</taxon>
        <taxon>Acaryochloridaceae</taxon>
        <taxon>Acaryochloris</taxon>
        <taxon>Acaryochloris thomasi</taxon>
    </lineage>
</organism>
<name>A0A2W1JPU5_9CYAN</name>
<dbReference type="AlphaFoldDB" id="A0A2W1JPU5"/>
<protein>
    <submittedName>
        <fullName evidence="1">Uncharacterized protein</fullName>
    </submittedName>
</protein>
<dbReference type="OrthoDB" id="447089at2"/>
<sequence length="193" mass="21383">MLISTFELLLKSQLPEPPKGVPIDPKLEKLGRKIIQGYFLTLANTNSFKIELEVIFTLKLPKGLGIEKFITFVDPVGNSKDMAGRIAPIQNEKDRYKTDKLSLASGDTILLILQPDFIKDMDLLTKANFEARGYAELRLASDNTPTGRADVLVSAEHRGTFFRSLEDGKDLDIGQLSYGLAVQNSGLLTLKTQ</sequence>
<dbReference type="Proteomes" id="UP000248857">
    <property type="component" value="Unassembled WGS sequence"/>
</dbReference>
<proteinExistence type="predicted"/>